<name>A0AA38LMK4_TAXCH</name>
<feature type="region of interest" description="Disordered" evidence="1">
    <location>
        <begin position="14"/>
        <end position="70"/>
    </location>
</feature>
<keyword evidence="3" id="KW-1185">Reference proteome</keyword>
<accession>A0AA38LMK4</accession>
<gene>
    <name evidence="2" type="ORF">KI387_001304</name>
</gene>
<evidence type="ECO:0000256" key="1">
    <source>
        <dbReference type="SAM" id="MobiDB-lite"/>
    </source>
</evidence>
<sequence>LRLPPGRPFEQFERLWKKDGDSRPGSAAGQPFEHSQRLWKKGGDSRPGSAVGHPFEYLERPGSQSGLSYAGKSDSFEFPRSISSRDRVDVWTRATD</sequence>
<comment type="caution">
    <text evidence="2">The sequence shown here is derived from an EMBL/GenBank/DDBJ whole genome shotgun (WGS) entry which is preliminary data.</text>
</comment>
<feature type="non-terminal residue" evidence="2">
    <location>
        <position position="96"/>
    </location>
</feature>
<dbReference type="EMBL" id="JAHRHJ020000001">
    <property type="protein sequence ID" value="KAH9329196.1"/>
    <property type="molecule type" value="Genomic_DNA"/>
</dbReference>
<proteinExistence type="predicted"/>
<reference evidence="2 3" key="1">
    <citation type="journal article" date="2021" name="Nat. Plants">
        <title>The Taxus genome provides insights into paclitaxel biosynthesis.</title>
        <authorList>
            <person name="Xiong X."/>
            <person name="Gou J."/>
            <person name="Liao Q."/>
            <person name="Li Y."/>
            <person name="Zhou Q."/>
            <person name="Bi G."/>
            <person name="Li C."/>
            <person name="Du R."/>
            <person name="Wang X."/>
            <person name="Sun T."/>
            <person name="Guo L."/>
            <person name="Liang H."/>
            <person name="Lu P."/>
            <person name="Wu Y."/>
            <person name="Zhang Z."/>
            <person name="Ro D.K."/>
            <person name="Shang Y."/>
            <person name="Huang S."/>
            <person name="Yan J."/>
        </authorList>
    </citation>
    <scope>NUCLEOTIDE SEQUENCE [LARGE SCALE GENOMIC DNA]</scope>
    <source>
        <strain evidence="2">Ta-2019</strain>
    </source>
</reference>
<dbReference type="AlphaFoldDB" id="A0AA38LMK4"/>
<feature type="non-terminal residue" evidence="2">
    <location>
        <position position="1"/>
    </location>
</feature>
<dbReference type="Proteomes" id="UP000824469">
    <property type="component" value="Unassembled WGS sequence"/>
</dbReference>
<protein>
    <submittedName>
        <fullName evidence="2">Uncharacterized protein</fullName>
    </submittedName>
</protein>
<evidence type="ECO:0000313" key="3">
    <source>
        <dbReference type="Proteomes" id="UP000824469"/>
    </source>
</evidence>
<organism evidence="2 3">
    <name type="scientific">Taxus chinensis</name>
    <name type="common">Chinese yew</name>
    <name type="synonym">Taxus wallichiana var. chinensis</name>
    <dbReference type="NCBI Taxonomy" id="29808"/>
    <lineage>
        <taxon>Eukaryota</taxon>
        <taxon>Viridiplantae</taxon>
        <taxon>Streptophyta</taxon>
        <taxon>Embryophyta</taxon>
        <taxon>Tracheophyta</taxon>
        <taxon>Spermatophyta</taxon>
        <taxon>Pinopsida</taxon>
        <taxon>Pinidae</taxon>
        <taxon>Conifers II</taxon>
        <taxon>Cupressales</taxon>
        <taxon>Taxaceae</taxon>
        <taxon>Taxus</taxon>
    </lineage>
</organism>
<evidence type="ECO:0000313" key="2">
    <source>
        <dbReference type="EMBL" id="KAH9329196.1"/>
    </source>
</evidence>